<dbReference type="GO" id="GO:0006592">
    <property type="term" value="P:ornithine biosynthetic process"/>
    <property type="evidence" value="ECO:0007669"/>
    <property type="project" value="TreeGrafter"/>
</dbReference>
<dbReference type="PANTHER" id="PTHR23100:SF0">
    <property type="entry name" value="ARGININE BIOSYNTHESIS BIFUNCTIONAL PROTEIN ARGJ, MITOCHONDRIAL"/>
    <property type="match status" value="1"/>
</dbReference>
<proteinExistence type="inferred from homology"/>
<evidence type="ECO:0000256" key="2">
    <source>
        <dbReference type="ARBA" id="ARBA00022571"/>
    </source>
</evidence>
<dbReference type="NCBIfam" id="TIGR00120">
    <property type="entry name" value="ArgJ"/>
    <property type="match status" value="1"/>
</dbReference>
<keyword evidence="5" id="KW-0068">Autocatalytic cleavage</keyword>
<sequence>TDGSVTSAAFTQNRFCAAPVQISKNHLSKSKPRYCLINAGNANAGTGEDGLSNSKAICRELAKITNCNENEILPFSTGVIGEDLPVEKINKVLPQLVKNLSEDCWVNVAKSIMTTDTIPKAVSSQISIANSTVSITGIAKGSGMIKPDMATMLSFVATDANITKDALDKIRDHALFKSFNRITIDGDTSTNDSFLLISTGAIDAPIIDKKDSKEFKILENEIIKVCRELAQAIVRDGEGATKFISIQVDEGIDSSECLSVAYKVAESLLVKTAFTASDPNWGRIIAAIGNSNIRDLDIHKIDVYIEDICIVNNGERSKTYSEDKGKKVMRKNEIILRINLRRGAFSEEIWTTDLSYEYIKINAEYRS</sequence>
<evidence type="ECO:0000256" key="1">
    <source>
        <dbReference type="ARBA" id="ARBA00006774"/>
    </source>
</evidence>
<keyword evidence="4" id="KW-0808">Transferase</keyword>
<dbReference type="SUPFAM" id="SSF56266">
    <property type="entry name" value="DmpA/ArgJ-like"/>
    <property type="match status" value="1"/>
</dbReference>
<name>A0A382L671_9ZZZZ</name>
<dbReference type="InterPro" id="IPR042195">
    <property type="entry name" value="ArgJ_beta_C"/>
</dbReference>
<dbReference type="CDD" id="cd02152">
    <property type="entry name" value="OAT"/>
    <property type="match status" value="1"/>
</dbReference>
<evidence type="ECO:0000256" key="6">
    <source>
        <dbReference type="ARBA" id="ARBA00023315"/>
    </source>
</evidence>
<dbReference type="AlphaFoldDB" id="A0A382L671"/>
<evidence type="ECO:0000256" key="3">
    <source>
        <dbReference type="ARBA" id="ARBA00022605"/>
    </source>
</evidence>
<comment type="similarity">
    <text evidence="1">Belongs to the ArgJ family.</text>
</comment>
<keyword evidence="3" id="KW-0028">Amino-acid biosynthesis</keyword>
<keyword evidence="6" id="KW-0012">Acyltransferase</keyword>
<reference evidence="7" key="1">
    <citation type="submission" date="2018-05" db="EMBL/GenBank/DDBJ databases">
        <authorList>
            <person name="Lanie J.A."/>
            <person name="Ng W.-L."/>
            <person name="Kazmierczak K.M."/>
            <person name="Andrzejewski T.M."/>
            <person name="Davidsen T.M."/>
            <person name="Wayne K.J."/>
            <person name="Tettelin H."/>
            <person name="Glass J.I."/>
            <person name="Rusch D."/>
            <person name="Podicherti R."/>
            <person name="Tsui H.-C.T."/>
            <person name="Winkler M.E."/>
        </authorList>
    </citation>
    <scope>NUCLEOTIDE SEQUENCE</scope>
</reference>
<dbReference type="GO" id="GO:0006526">
    <property type="term" value="P:L-arginine biosynthetic process"/>
    <property type="evidence" value="ECO:0007669"/>
    <property type="project" value="UniProtKB-KW"/>
</dbReference>
<dbReference type="NCBIfam" id="NF003802">
    <property type="entry name" value="PRK05388.1"/>
    <property type="match status" value="1"/>
</dbReference>
<dbReference type="Gene3D" id="3.60.70.12">
    <property type="entry name" value="L-amino peptidase D-ALA esterase/amidase"/>
    <property type="match status" value="1"/>
</dbReference>
<feature type="non-terminal residue" evidence="7">
    <location>
        <position position="1"/>
    </location>
</feature>
<accession>A0A382L671</accession>
<dbReference type="GO" id="GO:0004358">
    <property type="term" value="F:L-glutamate N-acetyltransferase activity, acting on acetyl-L-ornithine as donor"/>
    <property type="evidence" value="ECO:0007669"/>
    <property type="project" value="InterPro"/>
</dbReference>
<organism evidence="7">
    <name type="scientific">marine metagenome</name>
    <dbReference type="NCBI Taxonomy" id="408172"/>
    <lineage>
        <taxon>unclassified sequences</taxon>
        <taxon>metagenomes</taxon>
        <taxon>ecological metagenomes</taxon>
    </lineage>
</organism>
<dbReference type="InterPro" id="IPR016117">
    <property type="entry name" value="ArgJ-like_dom_sf"/>
</dbReference>
<dbReference type="Pfam" id="PF01960">
    <property type="entry name" value="ArgJ"/>
    <property type="match status" value="1"/>
</dbReference>
<dbReference type="HAMAP" id="MF_01106">
    <property type="entry name" value="ArgJ"/>
    <property type="match status" value="1"/>
</dbReference>
<dbReference type="GO" id="GO:0004042">
    <property type="term" value="F:L-glutamate N-acetyltransferase activity"/>
    <property type="evidence" value="ECO:0007669"/>
    <property type="project" value="TreeGrafter"/>
</dbReference>
<keyword evidence="2" id="KW-0055">Arginine biosynthesis</keyword>
<dbReference type="FunFam" id="3.60.70.12:FF:000001">
    <property type="entry name" value="Arginine biosynthesis bifunctional protein ArgJ, chloroplastic"/>
    <property type="match status" value="1"/>
</dbReference>
<gene>
    <name evidence="7" type="ORF">METZ01_LOCUS285070</name>
</gene>
<dbReference type="PANTHER" id="PTHR23100">
    <property type="entry name" value="ARGININE BIOSYNTHESIS BIFUNCTIONAL PROTEIN ARGJ"/>
    <property type="match status" value="1"/>
</dbReference>
<evidence type="ECO:0000256" key="4">
    <source>
        <dbReference type="ARBA" id="ARBA00022679"/>
    </source>
</evidence>
<dbReference type="EMBL" id="UINC01085046">
    <property type="protein sequence ID" value="SVC32216.1"/>
    <property type="molecule type" value="Genomic_DNA"/>
</dbReference>
<dbReference type="InterPro" id="IPR002813">
    <property type="entry name" value="Arg_biosynth_ArgJ"/>
</dbReference>
<evidence type="ECO:0000256" key="5">
    <source>
        <dbReference type="ARBA" id="ARBA00022813"/>
    </source>
</evidence>
<protein>
    <submittedName>
        <fullName evidence="7">Uncharacterized protein</fullName>
    </submittedName>
</protein>
<dbReference type="Gene3D" id="3.10.20.340">
    <property type="entry name" value="ArgJ beta chain, C-terminal domain"/>
    <property type="match status" value="1"/>
</dbReference>
<evidence type="ECO:0000313" key="7">
    <source>
        <dbReference type="EMBL" id="SVC32216.1"/>
    </source>
</evidence>